<comment type="function">
    <text evidence="1 10">Controls the rotational direction of flagella during chemotaxis.</text>
</comment>
<name>A0A1H8L488_9RHOB</name>
<keyword evidence="7 10" id="KW-0283">Flagellar rotation</keyword>
<dbReference type="OrthoDB" id="7619358at2"/>
<evidence type="ECO:0000256" key="3">
    <source>
        <dbReference type="ARBA" id="ARBA00008281"/>
    </source>
</evidence>
<dbReference type="GO" id="GO:0009425">
    <property type="term" value="C:bacterial-type flagellum basal body"/>
    <property type="evidence" value="ECO:0007669"/>
    <property type="project" value="InterPro"/>
</dbReference>
<dbReference type="Proteomes" id="UP000199372">
    <property type="component" value="Unassembled WGS sequence"/>
</dbReference>
<evidence type="ECO:0000256" key="2">
    <source>
        <dbReference type="ARBA" id="ARBA00004162"/>
    </source>
</evidence>
<comment type="similarity">
    <text evidence="3 10">Belongs to the FliL family.</text>
</comment>
<evidence type="ECO:0000256" key="6">
    <source>
        <dbReference type="ARBA" id="ARBA00022692"/>
    </source>
</evidence>
<evidence type="ECO:0000256" key="10">
    <source>
        <dbReference type="RuleBase" id="RU364125"/>
    </source>
</evidence>
<reference evidence="12" key="1">
    <citation type="submission" date="2016-10" db="EMBL/GenBank/DDBJ databases">
        <authorList>
            <person name="Varghese N."/>
            <person name="Submissions S."/>
        </authorList>
    </citation>
    <scope>NUCLEOTIDE SEQUENCE [LARGE SCALE GENOMIC DNA]</scope>
    <source>
        <strain evidence="12">DSM 26893</strain>
    </source>
</reference>
<dbReference type="Pfam" id="PF03748">
    <property type="entry name" value="FliL"/>
    <property type="match status" value="1"/>
</dbReference>
<evidence type="ECO:0000256" key="9">
    <source>
        <dbReference type="ARBA" id="ARBA00023136"/>
    </source>
</evidence>
<evidence type="ECO:0000313" key="11">
    <source>
        <dbReference type="EMBL" id="SEN99964.1"/>
    </source>
</evidence>
<keyword evidence="11" id="KW-0966">Cell projection</keyword>
<keyword evidence="11" id="KW-0282">Flagellum</keyword>
<keyword evidence="10" id="KW-0997">Cell inner membrane</keyword>
<evidence type="ECO:0000256" key="8">
    <source>
        <dbReference type="ARBA" id="ARBA00022989"/>
    </source>
</evidence>
<proteinExistence type="inferred from homology"/>
<evidence type="ECO:0000256" key="4">
    <source>
        <dbReference type="ARBA" id="ARBA00022475"/>
    </source>
</evidence>
<feature type="transmembrane region" description="Helical" evidence="10">
    <location>
        <begin position="20"/>
        <end position="38"/>
    </location>
</feature>
<dbReference type="InterPro" id="IPR005503">
    <property type="entry name" value="FliL"/>
</dbReference>
<comment type="subcellular location">
    <subcellularLocation>
        <location evidence="10">Cell inner membrane</location>
    </subcellularLocation>
    <subcellularLocation>
        <location evidence="2">Cell membrane</location>
        <topology evidence="2">Single-pass membrane protein</topology>
    </subcellularLocation>
</comment>
<keyword evidence="4" id="KW-1003">Cell membrane</keyword>
<keyword evidence="8 10" id="KW-1133">Transmembrane helix</keyword>
<dbReference type="EMBL" id="FOCM01000009">
    <property type="protein sequence ID" value="SEN99964.1"/>
    <property type="molecule type" value="Genomic_DNA"/>
</dbReference>
<keyword evidence="11" id="KW-0969">Cilium</keyword>
<evidence type="ECO:0000256" key="7">
    <source>
        <dbReference type="ARBA" id="ARBA00022779"/>
    </source>
</evidence>
<dbReference type="RefSeq" id="WP_091846501.1">
    <property type="nucleotide sequence ID" value="NZ_FOCM01000009.1"/>
</dbReference>
<evidence type="ECO:0000313" key="12">
    <source>
        <dbReference type="Proteomes" id="UP000199372"/>
    </source>
</evidence>
<organism evidence="11 12">
    <name type="scientific">Palleronia pelagia</name>
    <dbReference type="NCBI Taxonomy" id="387096"/>
    <lineage>
        <taxon>Bacteria</taxon>
        <taxon>Pseudomonadati</taxon>
        <taxon>Pseudomonadota</taxon>
        <taxon>Alphaproteobacteria</taxon>
        <taxon>Rhodobacterales</taxon>
        <taxon>Roseobacteraceae</taxon>
        <taxon>Palleronia</taxon>
    </lineage>
</organism>
<gene>
    <name evidence="11" type="ORF">SAMN04488011_10977</name>
</gene>
<evidence type="ECO:0000256" key="1">
    <source>
        <dbReference type="ARBA" id="ARBA00002254"/>
    </source>
</evidence>
<dbReference type="GO" id="GO:0071973">
    <property type="term" value="P:bacterial-type flagellum-dependent cell motility"/>
    <property type="evidence" value="ECO:0007669"/>
    <property type="project" value="InterPro"/>
</dbReference>
<sequence>MADSDETAEQPAGKSGKMGLILGVVGALAAGGGGFFAVSQGLILAPPAAETETAPEETAESPEAEPLPDVAFVPLEPIMVSLQPGGGATHLRFRAELEVPGDGAAAVTELMPRVIDVLNGYLRAVEPSVLSAPDALTRLRAQMLRRVRMVVGEDRVNDLLVMEFVLT</sequence>
<evidence type="ECO:0000256" key="5">
    <source>
        <dbReference type="ARBA" id="ARBA00022500"/>
    </source>
</evidence>
<accession>A0A1H8L488</accession>
<keyword evidence="6 10" id="KW-0812">Transmembrane</keyword>
<keyword evidence="5 10" id="KW-0145">Chemotaxis</keyword>
<keyword evidence="9 10" id="KW-0472">Membrane</keyword>
<protein>
    <recommendedName>
        <fullName evidence="10">Flagellar protein FliL</fullName>
    </recommendedName>
</protein>
<keyword evidence="12" id="KW-1185">Reference proteome</keyword>
<dbReference type="GO" id="GO:0005886">
    <property type="term" value="C:plasma membrane"/>
    <property type="evidence" value="ECO:0007669"/>
    <property type="project" value="UniProtKB-SubCell"/>
</dbReference>
<dbReference type="GO" id="GO:0006935">
    <property type="term" value="P:chemotaxis"/>
    <property type="evidence" value="ECO:0007669"/>
    <property type="project" value="UniProtKB-KW"/>
</dbReference>
<dbReference type="AlphaFoldDB" id="A0A1H8L488"/>